<evidence type="ECO:0000313" key="1">
    <source>
        <dbReference type="EMBL" id="MFC7090074.1"/>
    </source>
</evidence>
<accession>A0ABW2EYS6</accession>
<protein>
    <submittedName>
        <fullName evidence="1">Uncharacterized protein</fullName>
    </submittedName>
</protein>
<name>A0ABW2EYS6_9GAMM</name>
<proteinExistence type="predicted"/>
<organism evidence="1 2">
    <name type="scientific">Halomonas salifodinae</name>
    <dbReference type="NCBI Taxonomy" id="438745"/>
    <lineage>
        <taxon>Bacteria</taxon>
        <taxon>Pseudomonadati</taxon>
        <taxon>Pseudomonadota</taxon>
        <taxon>Gammaproteobacteria</taxon>
        <taxon>Oceanospirillales</taxon>
        <taxon>Halomonadaceae</taxon>
        <taxon>Halomonas</taxon>
    </lineage>
</organism>
<dbReference type="Proteomes" id="UP001596411">
    <property type="component" value="Unassembled WGS sequence"/>
</dbReference>
<gene>
    <name evidence="1" type="ORF">ACFQH5_11010</name>
</gene>
<keyword evidence="2" id="KW-1185">Reference proteome</keyword>
<dbReference type="EMBL" id="JBHSZP010000016">
    <property type="protein sequence ID" value="MFC7090074.1"/>
    <property type="molecule type" value="Genomic_DNA"/>
</dbReference>
<comment type="caution">
    <text evidence="1">The sequence shown here is derived from an EMBL/GenBank/DDBJ whole genome shotgun (WGS) entry which is preliminary data.</text>
</comment>
<dbReference type="RefSeq" id="WP_346062494.1">
    <property type="nucleotide sequence ID" value="NZ_BAAADR010000010.1"/>
</dbReference>
<evidence type="ECO:0000313" key="2">
    <source>
        <dbReference type="Proteomes" id="UP001596411"/>
    </source>
</evidence>
<reference evidence="2" key="1">
    <citation type="journal article" date="2019" name="Int. J. Syst. Evol. Microbiol.">
        <title>The Global Catalogue of Microorganisms (GCM) 10K type strain sequencing project: providing services to taxonomists for standard genome sequencing and annotation.</title>
        <authorList>
            <consortium name="The Broad Institute Genomics Platform"/>
            <consortium name="The Broad Institute Genome Sequencing Center for Infectious Disease"/>
            <person name="Wu L."/>
            <person name="Ma J."/>
        </authorList>
    </citation>
    <scope>NUCLEOTIDE SEQUENCE [LARGE SCALE GENOMIC DNA]</scope>
    <source>
        <strain evidence="2">CGMCC 1.13666</strain>
    </source>
</reference>
<sequence>MPKLVYKVGEICLREQQDIVFLTFGHMGEEDGGDPFTGASWGGKPMSDVWESMPSRKEVIHWLGANDIGWEECFYIYSGTIIAPYEGAIYVDVPPDKSNEKYNELLGFLEDEKGGCVFSGVDFLFLSYEGVLKTSR</sequence>